<dbReference type="AlphaFoldDB" id="E5A0Y2"/>
<evidence type="ECO:0000256" key="1">
    <source>
        <dbReference type="SAM" id="MobiDB-lite"/>
    </source>
</evidence>
<dbReference type="EMBL" id="FP929131">
    <property type="protein sequence ID" value="CBX97278.1"/>
    <property type="molecule type" value="Genomic_DNA"/>
</dbReference>
<keyword evidence="3" id="KW-1185">Reference proteome</keyword>
<organism evidence="3">
    <name type="scientific">Leptosphaeria maculans (strain JN3 / isolate v23.1.3 / race Av1-4-5-6-7-8)</name>
    <name type="common">Blackleg fungus</name>
    <name type="synonym">Phoma lingam</name>
    <dbReference type="NCBI Taxonomy" id="985895"/>
    <lineage>
        <taxon>Eukaryota</taxon>
        <taxon>Fungi</taxon>
        <taxon>Dikarya</taxon>
        <taxon>Ascomycota</taxon>
        <taxon>Pezizomycotina</taxon>
        <taxon>Dothideomycetes</taxon>
        <taxon>Pleosporomycetidae</taxon>
        <taxon>Pleosporales</taxon>
        <taxon>Pleosporineae</taxon>
        <taxon>Leptosphaeriaceae</taxon>
        <taxon>Plenodomus</taxon>
        <taxon>Plenodomus lingam/Leptosphaeria maculans species complex</taxon>
    </lineage>
</organism>
<dbReference type="InParanoid" id="E5A0Y2"/>
<name>E5A0Y2_LEPMJ</name>
<evidence type="ECO:0000313" key="2">
    <source>
        <dbReference type="EMBL" id="CBX97278.1"/>
    </source>
</evidence>
<feature type="region of interest" description="Disordered" evidence="1">
    <location>
        <begin position="40"/>
        <end position="93"/>
    </location>
</feature>
<dbReference type="GeneID" id="13280997"/>
<proteinExistence type="predicted"/>
<protein>
    <submittedName>
        <fullName evidence="2">Predicted protein</fullName>
    </submittedName>
</protein>
<dbReference type="RefSeq" id="XP_003840757.1">
    <property type="nucleotide sequence ID" value="XM_003840709.1"/>
</dbReference>
<dbReference type="VEuPathDB" id="FungiDB:LEMA_P104090.1"/>
<sequence length="122" mass="13496">MAGPNGFIAAVTGQAHEVPFVGQRTDSVPAAKENIITHVFHDNNNNNNNNKQEHAPPQTRQDSRQRLDMFLDNSQCSHSMSAPTPYSPGSHLPLLEMNESLPNATQTRNAFCDLKAEVMKKK</sequence>
<evidence type="ECO:0000313" key="3">
    <source>
        <dbReference type="Proteomes" id="UP000002668"/>
    </source>
</evidence>
<reference evidence="3" key="1">
    <citation type="journal article" date="2011" name="Nat. Commun.">
        <title>Effector diversification within compartments of the Leptosphaeria maculans genome affected by Repeat-Induced Point mutations.</title>
        <authorList>
            <person name="Rouxel T."/>
            <person name="Grandaubert J."/>
            <person name="Hane J.K."/>
            <person name="Hoede C."/>
            <person name="van de Wouw A.P."/>
            <person name="Couloux A."/>
            <person name="Dominguez V."/>
            <person name="Anthouard V."/>
            <person name="Bally P."/>
            <person name="Bourras S."/>
            <person name="Cozijnsen A.J."/>
            <person name="Ciuffetti L.M."/>
            <person name="Degrave A."/>
            <person name="Dilmaghani A."/>
            <person name="Duret L."/>
            <person name="Fudal I."/>
            <person name="Goodwin S.B."/>
            <person name="Gout L."/>
            <person name="Glaser N."/>
            <person name="Linglin J."/>
            <person name="Kema G.H.J."/>
            <person name="Lapalu N."/>
            <person name="Lawrence C.B."/>
            <person name="May K."/>
            <person name="Meyer M."/>
            <person name="Ollivier B."/>
            <person name="Poulain J."/>
            <person name="Schoch C.L."/>
            <person name="Simon A."/>
            <person name="Spatafora J.W."/>
            <person name="Stachowiak A."/>
            <person name="Turgeon B.G."/>
            <person name="Tyler B.M."/>
            <person name="Vincent D."/>
            <person name="Weissenbach J."/>
            <person name="Amselem J."/>
            <person name="Quesneville H."/>
            <person name="Oliver R.P."/>
            <person name="Wincker P."/>
            <person name="Balesdent M.-H."/>
            <person name="Howlett B.J."/>
        </authorList>
    </citation>
    <scope>NUCLEOTIDE SEQUENCE [LARGE SCALE GENOMIC DNA]</scope>
    <source>
        <strain evidence="3">JN3 / isolate v23.1.3 / race Av1-4-5-6-7-8</strain>
    </source>
</reference>
<accession>E5A0Y2</accession>
<gene>
    <name evidence="2" type="ORF">LEMA_P104090.1</name>
</gene>
<feature type="compositionally biased region" description="Polar residues" evidence="1">
    <location>
        <begin position="72"/>
        <end position="84"/>
    </location>
</feature>
<dbReference type="HOGENOM" id="CLU_2027155_0_0_1"/>
<dbReference type="Proteomes" id="UP000002668">
    <property type="component" value="Genome"/>
</dbReference>